<name>A0A1G6YBL7_9ACTN</name>
<feature type="coiled-coil region" evidence="1">
    <location>
        <begin position="30"/>
        <end position="57"/>
    </location>
</feature>
<evidence type="ECO:0000256" key="1">
    <source>
        <dbReference type="SAM" id="Coils"/>
    </source>
</evidence>
<proteinExistence type="predicted"/>
<dbReference type="RefSeq" id="WP_091036793.1">
    <property type="nucleotide sequence ID" value="NZ_FNAD01000008.1"/>
</dbReference>
<evidence type="ECO:0000313" key="3">
    <source>
        <dbReference type="EMBL" id="SDD87393.1"/>
    </source>
</evidence>
<feature type="region of interest" description="Disordered" evidence="2">
    <location>
        <begin position="147"/>
        <end position="167"/>
    </location>
</feature>
<gene>
    <name evidence="3" type="ORF">SAMN05216270_108228</name>
</gene>
<keyword evidence="4" id="KW-1185">Reference proteome</keyword>
<reference evidence="4" key="1">
    <citation type="submission" date="2016-10" db="EMBL/GenBank/DDBJ databases">
        <authorList>
            <person name="Varghese N."/>
            <person name="Submissions S."/>
        </authorList>
    </citation>
    <scope>NUCLEOTIDE SEQUENCE [LARGE SCALE GENOMIC DNA]</scope>
    <source>
        <strain evidence="4">CGMCC 4.3516</strain>
    </source>
</reference>
<organism evidence="3 4">
    <name type="scientific">Glycomyces harbinensis</name>
    <dbReference type="NCBI Taxonomy" id="58114"/>
    <lineage>
        <taxon>Bacteria</taxon>
        <taxon>Bacillati</taxon>
        <taxon>Actinomycetota</taxon>
        <taxon>Actinomycetes</taxon>
        <taxon>Glycomycetales</taxon>
        <taxon>Glycomycetaceae</taxon>
        <taxon>Glycomyces</taxon>
    </lineage>
</organism>
<dbReference type="AlphaFoldDB" id="A0A1G6YBL7"/>
<keyword evidence="1" id="KW-0175">Coiled coil</keyword>
<evidence type="ECO:0000313" key="4">
    <source>
        <dbReference type="Proteomes" id="UP000198949"/>
    </source>
</evidence>
<dbReference type="Proteomes" id="UP000198949">
    <property type="component" value="Unassembled WGS sequence"/>
</dbReference>
<accession>A0A1G6YBL7</accession>
<sequence>MTPHTTFDTLLEQATGPAEFAAAFMDHLGLAGIFKRMDIAEEEIAAARKRHPDASDQLYHSFLLLVPSHERMEYEPVYRSHCRELLDRVAAGGDPRLGTAAEVCCALHDTSLIAPLRSAASGLYFRMWRAAGLPDFHELIPASEKHEALEGSRIDDHESETRRKLTDPTRTLDSVECRGMHHGERVICTLAPAPTLLDTVNAEAAS</sequence>
<evidence type="ECO:0000256" key="2">
    <source>
        <dbReference type="SAM" id="MobiDB-lite"/>
    </source>
</evidence>
<dbReference type="OrthoDB" id="3857336at2"/>
<dbReference type="EMBL" id="FNAD01000008">
    <property type="protein sequence ID" value="SDD87393.1"/>
    <property type="molecule type" value="Genomic_DNA"/>
</dbReference>
<protein>
    <submittedName>
        <fullName evidence="3">Uncharacterized protein</fullName>
    </submittedName>
</protein>